<dbReference type="EC" id="5.1.3.15" evidence="4"/>
<dbReference type="EMBL" id="JBHRTL010000006">
    <property type="protein sequence ID" value="MFC3155649.1"/>
    <property type="molecule type" value="Genomic_DNA"/>
</dbReference>
<comment type="catalytic activity">
    <reaction evidence="1">
        <text>alpha-D-glucose 6-phosphate = beta-D-glucose 6-phosphate</text>
        <dbReference type="Rhea" id="RHEA:16249"/>
        <dbReference type="ChEBI" id="CHEBI:58225"/>
        <dbReference type="ChEBI" id="CHEBI:58247"/>
        <dbReference type="EC" id="5.1.3.15"/>
    </reaction>
</comment>
<dbReference type="PIRSF" id="PIRSF016020">
    <property type="entry name" value="PHexose_mutarotase"/>
    <property type="match status" value="1"/>
</dbReference>
<dbReference type="InterPro" id="IPR008183">
    <property type="entry name" value="Aldose_1/G6P_1-epimerase"/>
</dbReference>
<dbReference type="InterPro" id="IPR011013">
    <property type="entry name" value="Gal_mutarotase_sf_dom"/>
</dbReference>
<keyword evidence="6" id="KW-1185">Reference proteome</keyword>
<dbReference type="Pfam" id="PF01263">
    <property type="entry name" value="Aldose_epim"/>
    <property type="match status" value="1"/>
</dbReference>
<evidence type="ECO:0000256" key="2">
    <source>
        <dbReference type="ARBA" id="ARBA00005866"/>
    </source>
</evidence>
<dbReference type="SUPFAM" id="SSF74650">
    <property type="entry name" value="Galactose mutarotase-like"/>
    <property type="match status" value="1"/>
</dbReference>
<dbReference type="PANTHER" id="PTHR11122:SF13">
    <property type="entry name" value="GLUCOSE-6-PHOSPHATE 1-EPIMERASE"/>
    <property type="match status" value="1"/>
</dbReference>
<name>A0ABV7HSL8_9GAMM</name>
<dbReference type="CDD" id="cd09020">
    <property type="entry name" value="D-hex-6-P-epi_like"/>
    <property type="match status" value="1"/>
</dbReference>
<dbReference type="Gene3D" id="2.70.98.10">
    <property type="match status" value="1"/>
</dbReference>
<proteinExistence type="inferred from homology"/>
<comment type="similarity">
    <text evidence="2 4">Belongs to the glucose-6-phosphate 1-epimerase family.</text>
</comment>
<evidence type="ECO:0000256" key="1">
    <source>
        <dbReference type="ARBA" id="ARBA00001096"/>
    </source>
</evidence>
<evidence type="ECO:0000256" key="3">
    <source>
        <dbReference type="ARBA" id="ARBA00023235"/>
    </source>
</evidence>
<accession>A0ABV7HSL8</accession>
<dbReference type="InterPro" id="IPR014718">
    <property type="entry name" value="GH-type_carb-bd"/>
</dbReference>
<dbReference type="Proteomes" id="UP001595548">
    <property type="component" value="Unassembled WGS sequence"/>
</dbReference>
<sequence length="301" mass="32485">MTDSLSDIIARCDFLELTDSASLYPHNPGTGLALLQINTPKCQATLALNGAQLMRFTPTGGDELLWVSPQCNFSEGASLRGGIPLCLPWFGPHPSDSNQPNHGIARTQPWDLLAAHIDEQGRARLKLGLQHQADAQFAHDFNAELTLTLGDTPTLELALTNNSQSAFNASWVMHTYFAVSDISQVRIEGLDGREYADKVAGGARFTQSGPVTFAGEVDRVYEDIQLPVTIDDHNRRLQVAGDACPSVVTWNTGAELAAKVDDIGPGNHTGYVCVERGACLNDTWQVAAGETRRAQMSITLG</sequence>
<reference evidence="6" key="1">
    <citation type="journal article" date="2019" name="Int. J. Syst. Evol. Microbiol.">
        <title>The Global Catalogue of Microorganisms (GCM) 10K type strain sequencing project: providing services to taxonomists for standard genome sequencing and annotation.</title>
        <authorList>
            <consortium name="The Broad Institute Genomics Platform"/>
            <consortium name="The Broad Institute Genome Sequencing Center for Infectious Disease"/>
            <person name="Wu L."/>
            <person name="Ma J."/>
        </authorList>
    </citation>
    <scope>NUCLEOTIDE SEQUENCE [LARGE SCALE GENOMIC DNA]</scope>
    <source>
        <strain evidence="6">KCTC 52141</strain>
    </source>
</reference>
<comment type="caution">
    <text evidence="5">The sequence shown here is derived from an EMBL/GenBank/DDBJ whole genome shotgun (WGS) entry which is preliminary data.</text>
</comment>
<dbReference type="GO" id="GO:0016853">
    <property type="term" value="F:isomerase activity"/>
    <property type="evidence" value="ECO:0007669"/>
    <property type="project" value="UniProtKB-KW"/>
</dbReference>
<organism evidence="5 6">
    <name type="scientific">Gilvimarinus japonicus</name>
    <dbReference type="NCBI Taxonomy" id="1796469"/>
    <lineage>
        <taxon>Bacteria</taxon>
        <taxon>Pseudomonadati</taxon>
        <taxon>Pseudomonadota</taxon>
        <taxon>Gammaproteobacteria</taxon>
        <taxon>Cellvibrionales</taxon>
        <taxon>Cellvibrionaceae</taxon>
        <taxon>Gilvimarinus</taxon>
    </lineage>
</organism>
<gene>
    <name evidence="5" type="ORF">ACFOEB_10595</name>
</gene>
<dbReference type="RefSeq" id="WP_382416459.1">
    <property type="nucleotide sequence ID" value="NZ_AP031500.1"/>
</dbReference>
<keyword evidence="3 4" id="KW-0413">Isomerase</keyword>
<evidence type="ECO:0000313" key="6">
    <source>
        <dbReference type="Proteomes" id="UP001595548"/>
    </source>
</evidence>
<evidence type="ECO:0000313" key="5">
    <source>
        <dbReference type="EMBL" id="MFC3155649.1"/>
    </source>
</evidence>
<dbReference type="PANTHER" id="PTHR11122">
    <property type="entry name" value="APOSPORY-ASSOCIATED PROTEIN C-RELATED"/>
    <property type="match status" value="1"/>
</dbReference>
<evidence type="ECO:0000256" key="4">
    <source>
        <dbReference type="PIRNR" id="PIRNR016020"/>
    </source>
</evidence>
<dbReference type="InterPro" id="IPR025532">
    <property type="entry name" value="G6P_1-epimerase"/>
</dbReference>
<protein>
    <recommendedName>
        <fullName evidence="4">Putative glucose-6-phosphate 1-epimerase</fullName>
        <ecNumber evidence="4">5.1.3.15</ecNumber>
    </recommendedName>
</protein>